<keyword evidence="8" id="KW-1185">Reference proteome</keyword>
<organism evidence="7 8">
    <name type="scientific">Gracilariopsis chorda</name>
    <dbReference type="NCBI Taxonomy" id="448386"/>
    <lineage>
        <taxon>Eukaryota</taxon>
        <taxon>Rhodophyta</taxon>
        <taxon>Florideophyceae</taxon>
        <taxon>Rhodymeniophycidae</taxon>
        <taxon>Gracilariales</taxon>
        <taxon>Gracilariaceae</taxon>
        <taxon>Gracilariopsis</taxon>
    </lineage>
</organism>
<dbReference type="InterPro" id="IPR008162">
    <property type="entry name" value="Pyrophosphatase"/>
</dbReference>
<dbReference type="InterPro" id="IPR036649">
    <property type="entry name" value="Pyrophosphatase_sf"/>
</dbReference>
<evidence type="ECO:0000313" key="8">
    <source>
        <dbReference type="Proteomes" id="UP000247409"/>
    </source>
</evidence>
<name>A0A2V3ITF3_9FLOR</name>
<dbReference type="PROSITE" id="PS00387">
    <property type="entry name" value="PPASE"/>
    <property type="match status" value="1"/>
</dbReference>
<dbReference type="OrthoDB" id="1608002at2759"/>
<dbReference type="GO" id="GO:0005737">
    <property type="term" value="C:cytoplasm"/>
    <property type="evidence" value="ECO:0007669"/>
    <property type="project" value="InterPro"/>
</dbReference>
<dbReference type="GO" id="GO:0004427">
    <property type="term" value="F:inorganic diphosphate phosphatase activity"/>
    <property type="evidence" value="ECO:0007669"/>
    <property type="project" value="UniProtKB-EC"/>
</dbReference>
<keyword evidence="5" id="KW-0378">Hydrolase</keyword>
<keyword evidence="4" id="KW-0479">Metal-binding</keyword>
<comment type="similarity">
    <text evidence="2">Belongs to the PPase family.</text>
</comment>
<gene>
    <name evidence="7" type="ORF">BWQ96_04823</name>
</gene>
<comment type="cofactor">
    <cofactor evidence="1">
        <name>Mg(2+)</name>
        <dbReference type="ChEBI" id="CHEBI:18420"/>
    </cofactor>
</comment>
<keyword evidence="6" id="KW-0460">Magnesium</keyword>
<accession>A0A2V3ITF3</accession>
<sequence>MRISAFTTPATIARRPLSIHGVCSRSPLRVSVPKVPRASRPRVSIRMHHASTSVLPVRTESVGESNTKGYRLFFRSADESQVSPWHDIPLYPDPSDKSVVHFVNEIPRGTQAKMEIATDETSTPIKQDIKKGELRFYKYGPSLINYGAIPQTWEDPSSINPELNVCGDGDPIDVCEIGDSIMPFGAVYKVKVLGCLALLDEGEIDWKILAINTDDPKAAEVSDIDDVEKVFPGKVHEVREWFRLYKTAEGKGENEYAYGGVAKNSAFAQSVVLETHNSWADLKNGKIENEDELSLKPGVYAFAILVPSRKRFLHVRGSYGNKGLGLPQLSRQGWNLVDLALVHLIIIQAVAFELSDGH</sequence>
<dbReference type="Gene3D" id="3.90.80.10">
    <property type="entry name" value="Inorganic pyrophosphatase"/>
    <property type="match status" value="1"/>
</dbReference>
<dbReference type="EC" id="3.6.1.1" evidence="3"/>
<reference evidence="7 8" key="1">
    <citation type="journal article" date="2018" name="Mol. Biol. Evol.">
        <title>Analysis of the draft genome of the red seaweed Gracilariopsis chorda provides insights into genome size evolution in Rhodophyta.</title>
        <authorList>
            <person name="Lee J."/>
            <person name="Yang E.C."/>
            <person name="Graf L."/>
            <person name="Yang J.H."/>
            <person name="Qiu H."/>
            <person name="Zel Zion U."/>
            <person name="Chan C.X."/>
            <person name="Stephens T.G."/>
            <person name="Weber A.P.M."/>
            <person name="Boo G.H."/>
            <person name="Boo S.M."/>
            <person name="Kim K.M."/>
            <person name="Shin Y."/>
            <person name="Jung M."/>
            <person name="Lee S.J."/>
            <person name="Yim H.S."/>
            <person name="Lee J.H."/>
            <person name="Bhattacharya D."/>
            <person name="Yoon H.S."/>
        </authorList>
    </citation>
    <scope>NUCLEOTIDE SEQUENCE [LARGE SCALE GENOMIC DNA]</scope>
    <source>
        <strain evidence="7 8">SKKU-2015</strain>
        <tissue evidence="7">Whole body</tissue>
    </source>
</reference>
<protein>
    <recommendedName>
        <fullName evidence="3">inorganic diphosphatase</fullName>
        <ecNumber evidence="3">3.6.1.1</ecNumber>
    </recommendedName>
</protein>
<dbReference type="GO" id="GO:0000287">
    <property type="term" value="F:magnesium ion binding"/>
    <property type="evidence" value="ECO:0007669"/>
    <property type="project" value="InterPro"/>
</dbReference>
<dbReference type="AlphaFoldDB" id="A0A2V3ITF3"/>
<dbReference type="PANTHER" id="PTHR10286">
    <property type="entry name" value="INORGANIC PYROPHOSPHATASE"/>
    <property type="match status" value="1"/>
</dbReference>
<evidence type="ECO:0000256" key="3">
    <source>
        <dbReference type="ARBA" id="ARBA00012146"/>
    </source>
</evidence>
<evidence type="ECO:0000256" key="1">
    <source>
        <dbReference type="ARBA" id="ARBA00001946"/>
    </source>
</evidence>
<evidence type="ECO:0000256" key="4">
    <source>
        <dbReference type="ARBA" id="ARBA00022723"/>
    </source>
</evidence>
<dbReference type="Proteomes" id="UP000247409">
    <property type="component" value="Unassembled WGS sequence"/>
</dbReference>
<comment type="caution">
    <text evidence="7">The sequence shown here is derived from an EMBL/GenBank/DDBJ whole genome shotgun (WGS) entry which is preliminary data.</text>
</comment>
<proteinExistence type="inferred from homology"/>
<evidence type="ECO:0000256" key="2">
    <source>
        <dbReference type="ARBA" id="ARBA00006220"/>
    </source>
</evidence>
<dbReference type="CDD" id="cd00412">
    <property type="entry name" value="pyrophosphatase"/>
    <property type="match status" value="1"/>
</dbReference>
<dbReference type="GO" id="GO:0006796">
    <property type="term" value="P:phosphate-containing compound metabolic process"/>
    <property type="evidence" value="ECO:0007669"/>
    <property type="project" value="InterPro"/>
</dbReference>
<dbReference type="STRING" id="448386.A0A2V3ITF3"/>
<evidence type="ECO:0000256" key="6">
    <source>
        <dbReference type="ARBA" id="ARBA00022842"/>
    </source>
</evidence>
<evidence type="ECO:0000256" key="5">
    <source>
        <dbReference type="ARBA" id="ARBA00022801"/>
    </source>
</evidence>
<evidence type="ECO:0000313" key="7">
    <source>
        <dbReference type="EMBL" id="PXF45408.1"/>
    </source>
</evidence>
<dbReference type="Pfam" id="PF00719">
    <property type="entry name" value="Pyrophosphatase"/>
    <property type="match status" value="1"/>
</dbReference>
<dbReference type="EMBL" id="NBIV01000061">
    <property type="protein sequence ID" value="PXF45408.1"/>
    <property type="molecule type" value="Genomic_DNA"/>
</dbReference>
<dbReference type="SUPFAM" id="SSF50324">
    <property type="entry name" value="Inorganic pyrophosphatase"/>
    <property type="match status" value="1"/>
</dbReference>